<accession>A0ABD3TVV1</accession>
<dbReference type="EMBL" id="JBJXBP010000003">
    <property type="protein sequence ID" value="KAL3840806.1"/>
    <property type="molecule type" value="Genomic_DNA"/>
</dbReference>
<evidence type="ECO:0000313" key="2">
    <source>
        <dbReference type="Proteomes" id="UP001634393"/>
    </source>
</evidence>
<organism evidence="1 2">
    <name type="scientific">Penstemon smallii</name>
    <dbReference type="NCBI Taxonomy" id="265156"/>
    <lineage>
        <taxon>Eukaryota</taxon>
        <taxon>Viridiplantae</taxon>
        <taxon>Streptophyta</taxon>
        <taxon>Embryophyta</taxon>
        <taxon>Tracheophyta</taxon>
        <taxon>Spermatophyta</taxon>
        <taxon>Magnoliopsida</taxon>
        <taxon>eudicotyledons</taxon>
        <taxon>Gunneridae</taxon>
        <taxon>Pentapetalae</taxon>
        <taxon>asterids</taxon>
        <taxon>lamiids</taxon>
        <taxon>Lamiales</taxon>
        <taxon>Plantaginaceae</taxon>
        <taxon>Cheloneae</taxon>
        <taxon>Penstemon</taxon>
    </lineage>
</organism>
<name>A0ABD3TVV1_9LAMI</name>
<proteinExistence type="predicted"/>
<reference evidence="1 2" key="1">
    <citation type="submission" date="2024-12" db="EMBL/GenBank/DDBJ databases">
        <title>The unique morphological basis and parallel evolutionary history of personate flowers in Penstemon.</title>
        <authorList>
            <person name="Depatie T.H."/>
            <person name="Wessinger C.A."/>
        </authorList>
    </citation>
    <scope>NUCLEOTIDE SEQUENCE [LARGE SCALE GENOMIC DNA]</scope>
    <source>
        <strain evidence="1">WTNN_2</strain>
        <tissue evidence="1">Leaf</tissue>
    </source>
</reference>
<dbReference type="AlphaFoldDB" id="A0ABD3TVV1"/>
<keyword evidence="2" id="KW-1185">Reference proteome</keyword>
<sequence length="181" mass="21409">MMNGAIRAAARATKMIVSIVRAGLKIVYVDTNWRYDPHKCYKHIDTMHHQETIYWPGSEKDDGVMDRREAKERDFNVFNGYGRKADYRDVVVVNSLTEEEEEDDEVDVDDDVANLIMIYKHYFDPSLIAWSYIYLRKEWEYRWLYESKCLNQLMKFLQAVQNRGYELARTAKSELDSGISL</sequence>
<protein>
    <submittedName>
        <fullName evidence="1">Uncharacterized protein</fullName>
    </submittedName>
</protein>
<dbReference type="Proteomes" id="UP001634393">
    <property type="component" value="Unassembled WGS sequence"/>
</dbReference>
<comment type="caution">
    <text evidence="1">The sequence shown here is derived from an EMBL/GenBank/DDBJ whole genome shotgun (WGS) entry which is preliminary data.</text>
</comment>
<evidence type="ECO:0000313" key="1">
    <source>
        <dbReference type="EMBL" id="KAL3840806.1"/>
    </source>
</evidence>
<gene>
    <name evidence="1" type="ORF">ACJIZ3_025397</name>
</gene>